<dbReference type="Gene3D" id="3.30.9.10">
    <property type="entry name" value="D-Amino Acid Oxidase, subunit A, domain 2"/>
    <property type="match status" value="1"/>
</dbReference>
<dbReference type="GO" id="GO:0005739">
    <property type="term" value="C:mitochondrion"/>
    <property type="evidence" value="ECO:0007669"/>
    <property type="project" value="TreeGrafter"/>
</dbReference>
<feature type="region of interest" description="Disordered" evidence="3">
    <location>
        <begin position="1"/>
        <end position="63"/>
    </location>
</feature>
<dbReference type="InterPro" id="IPR036188">
    <property type="entry name" value="FAD/NAD-bd_sf"/>
</dbReference>
<proteinExistence type="predicted"/>
<dbReference type="Gene3D" id="3.50.50.60">
    <property type="entry name" value="FAD/NAD(P)-binding domain"/>
    <property type="match status" value="1"/>
</dbReference>
<dbReference type="PANTHER" id="PTHR43004">
    <property type="entry name" value="TRK SYSTEM POTASSIUM UPTAKE PROTEIN"/>
    <property type="match status" value="1"/>
</dbReference>
<dbReference type="GO" id="GO:0071949">
    <property type="term" value="F:FAD binding"/>
    <property type="evidence" value="ECO:0007669"/>
    <property type="project" value="InterPro"/>
</dbReference>
<dbReference type="Pfam" id="PF01494">
    <property type="entry name" value="FAD_binding_3"/>
    <property type="match status" value="1"/>
</dbReference>
<accession>A0A8T0SX28</accession>
<dbReference type="InterPro" id="IPR050641">
    <property type="entry name" value="RIFMO-like"/>
</dbReference>
<dbReference type="SUPFAM" id="SSF51905">
    <property type="entry name" value="FAD/NAD(P)-binding domain"/>
    <property type="match status" value="1"/>
</dbReference>
<evidence type="ECO:0000313" key="5">
    <source>
        <dbReference type="EMBL" id="KAG2602657.1"/>
    </source>
</evidence>
<evidence type="ECO:0000313" key="6">
    <source>
        <dbReference type="Proteomes" id="UP000823388"/>
    </source>
</evidence>
<keyword evidence="2" id="KW-0274">FAD</keyword>
<feature type="domain" description="FAD-binding" evidence="4">
    <location>
        <begin position="225"/>
        <end position="577"/>
    </location>
</feature>
<keyword evidence="6" id="KW-1185">Reference proteome</keyword>
<gene>
    <name evidence="5" type="ORF">PVAP13_5KG700750</name>
</gene>
<dbReference type="InterPro" id="IPR002938">
    <property type="entry name" value="FAD-bd"/>
</dbReference>
<comment type="caution">
    <text evidence="5">The sequence shown here is derived from an EMBL/GenBank/DDBJ whole genome shotgun (WGS) entry which is preliminary data.</text>
</comment>
<name>A0A8T0SX28_PANVG</name>
<keyword evidence="1" id="KW-0285">Flavoprotein</keyword>
<feature type="compositionally biased region" description="Low complexity" evidence="3">
    <location>
        <begin position="23"/>
        <end position="32"/>
    </location>
</feature>
<reference evidence="5" key="1">
    <citation type="submission" date="2020-05" db="EMBL/GenBank/DDBJ databases">
        <title>WGS assembly of Panicum virgatum.</title>
        <authorList>
            <person name="Lovell J.T."/>
            <person name="Jenkins J."/>
            <person name="Shu S."/>
            <person name="Juenger T.E."/>
            <person name="Schmutz J."/>
        </authorList>
    </citation>
    <scope>NUCLEOTIDE SEQUENCE</scope>
    <source>
        <strain evidence="5">AP13</strain>
    </source>
</reference>
<sequence>MRPPRLPSLRATARYSTSQSRLRPAAARSPASTCVASTRLASDCPPSGSRTLASSLAERTGRRPAALQIRALRPPPRRGPAPISSAPLHRGVPLGSATDSTASVVPLGFHRGRRAPRTRAACLSAAPRSPETRLTRLPCLLCAGAVPNLRTAQAAPLLRLTARQDLLRLETFAVGSTSVLFSSRKGPQKLRSLQPVLPNRGSQLNRDTKDLRGFQWPSRPPSTPAGIKCAVIEKNVEFTRHPRAHFINNRTMEIFRKLDGLAGDIERSQPPVDLWRKFVYCTSLSGSVLGSVDHMKPEDFDKVISPISVAHFSQYKLVDLLLKKLEAIGFQTCFPSEIGISTQDVELESKILMGHECTSLQQTDEGILVGTSVNNGERILERKLHCGILLGTDGARSTVRELAGISMEGERDLQKLVSVHFLSRDLGRYLSSQRPGMLFFVFNPGAIGVLVAHDLEHGEFVLQIPFYPPQQMFEEFGSKVCEQIIVKLVGWEPADVQVLDIKPWAMHAEVAEKYISCNNRVVLAGDAAHRFPPAGGFGMNTGVQDAHNLAWKLGLMLNGVASPSILQTYESERRPVAIFNTELSVENFKAAMSIPASLGLDPTVANSVHQVINRSLGSIIPRNVQKAVLEGLFSIGRAQVSDYILNEKNPIGSLRLARLRSILDEGKSLQLQFPAEDLGFCYEEGALVTEDCSQKTQKGVKLEHSERTSREYIPSAKVGLRLPHMLVRALPASSEGVFSTLDLVSMDKLEFVLIIAPLKESYEIARATLKVADEFKLSVKVCVMWPHGSDDVEVEESRYVLAPWTNYVNVEELPRVSGNSWWEMCRISRKNVILVRPDEHIAWRTEWDMVRDADSEVRGVFSRILCLNGHHV</sequence>
<dbReference type="Gene3D" id="3.40.30.120">
    <property type="match status" value="1"/>
</dbReference>
<evidence type="ECO:0000256" key="2">
    <source>
        <dbReference type="ARBA" id="ARBA00022827"/>
    </source>
</evidence>
<dbReference type="EMBL" id="CM029045">
    <property type="protein sequence ID" value="KAG2602657.1"/>
    <property type="molecule type" value="Genomic_DNA"/>
</dbReference>
<evidence type="ECO:0000256" key="3">
    <source>
        <dbReference type="SAM" id="MobiDB-lite"/>
    </source>
</evidence>
<dbReference type="OrthoDB" id="1716816at2759"/>
<dbReference type="PANTHER" id="PTHR43004:SF6">
    <property type="entry name" value="FAD_NAD(P)-BINDING OXIDOREDUCTASE FAMILY PROTEIN"/>
    <property type="match status" value="1"/>
</dbReference>
<organism evidence="5 6">
    <name type="scientific">Panicum virgatum</name>
    <name type="common">Blackwell switchgrass</name>
    <dbReference type="NCBI Taxonomy" id="38727"/>
    <lineage>
        <taxon>Eukaryota</taxon>
        <taxon>Viridiplantae</taxon>
        <taxon>Streptophyta</taxon>
        <taxon>Embryophyta</taxon>
        <taxon>Tracheophyta</taxon>
        <taxon>Spermatophyta</taxon>
        <taxon>Magnoliopsida</taxon>
        <taxon>Liliopsida</taxon>
        <taxon>Poales</taxon>
        <taxon>Poaceae</taxon>
        <taxon>PACMAD clade</taxon>
        <taxon>Panicoideae</taxon>
        <taxon>Panicodae</taxon>
        <taxon>Paniceae</taxon>
        <taxon>Panicinae</taxon>
        <taxon>Panicum</taxon>
        <taxon>Panicum sect. Hiantes</taxon>
    </lineage>
</organism>
<dbReference type="GO" id="GO:0006744">
    <property type="term" value="P:ubiquinone biosynthetic process"/>
    <property type="evidence" value="ECO:0007669"/>
    <property type="project" value="TreeGrafter"/>
</dbReference>
<dbReference type="PRINTS" id="PR00420">
    <property type="entry name" value="RNGMNOXGNASE"/>
</dbReference>
<dbReference type="Proteomes" id="UP000823388">
    <property type="component" value="Chromosome 5K"/>
</dbReference>
<evidence type="ECO:0000256" key="1">
    <source>
        <dbReference type="ARBA" id="ARBA00022630"/>
    </source>
</evidence>
<protein>
    <recommendedName>
        <fullName evidence="4">FAD-binding domain-containing protein</fullName>
    </recommendedName>
</protein>
<evidence type="ECO:0000259" key="4">
    <source>
        <dbReference type="Pfam" id="PF01494"/>
    </source>
</evidence>
<dbReference type="AlphaFoldDB" id="A0A8T0SX28"/>
<dbReference type="GO" id="GO:0016709">
    <property type="term" value="F:oxidoreductase activity, acting on paired donors, with incorporation or reduction of molecular oxygen, NAD(P)H as one donor, and incorporation of one atom of oxygen"/>
    <property type="evidence" value="ECO:0007669"/>
    <property type="project" value="UniProtKB-ARBA"/>
</dbReference>